<keyword evidence="2" id="KW-1185">Reference proteome</keyword>
<dbReference type="SUPFAM" id="SSF55961">
    <property type="entry name" value="Bet v1-like"/>
    <property type="match status" value="1"/>
</dbReference>
<evidence type="ECO:0000313" key="2">
    <source>
        <dbReference type="Proteomes" id="UP000317648"/>
    </source>
</evidence>
<dbReference type="InterPro" id="IPR019587">
    <property type="entry name" value="Polyketide_cyclase/dehydratase"/>
</dbReference>
<proteinExistence type="predicted"/>
<protein>
    <submittedName>
        <fullName evidence="1">Polyketide cyclase / dehydrase and lipid transport</fullName>
    </submittedName>
</protein>
<accession>A0A518E3Q2</accession>
<sequence length="154" mass="17604">MKPITFACRESLPLSPADIAGQILDLQQWTDFQGYGLLPGIASAEFEERTAEVVGTRIRVVNQDDSRHVEEILAWNLESGLTLRMHDFSRPLSGIATHFLEHWRMEPTATGTDVTRSFELYPRSWLTRPLLWLISFPFQKAIARHLQQLRSAAD</sequence>
<dbReference type="Proteomes" id="UP000317648">
    <property type="component" value="Chromosome"/>
</dbReference>
<dbReference type="AlphaFoldDB" id="A0A518E3Q2"/>
<reference evidence="1 2" key="1">
    <citation type="submission" date="2019-02" db="EMBL/GenBank/DDBJ databases">
        <title>Deep-cultivation of Planctomycetes and their phenomic and genomic characterization uncovers novel biology.</title>
        <authorList>
            <person name="Wiegand S."/>
            <person name="Jogler M."/>
            <person name="Boedeker C."/>
            <person name="Pinto D."/>
            <person name="Vollmers J."/>
            <person name="Rivas-Marin E."/>
            <person name="Kohn T."/>
            <person name="Peeters S.H."/>
            <person name="Heuer A."/>
            <person name="Rast P."/>
            <person name="Oberbeckmann S."/>
            <person name="Bunk B."/>
            <person name="Jeske O."/>
            <person name="Meyerdierks A."/>
            <person name="Storesund J.E."/>
            <person name="Kallscheuer N."/>
            <person name="Luecker S."/>
            <person name="Lage O.M."/>
            <person name="Pohl T."/>
            <person name="Merkel B.J."/>
            <person name="Hornburger P."/>
            <person name="Mueller R.-W."/>
            <person name="Bruemmer F."/>
            <person name="Labrenz M."/>
            <person name="Spormann A.M."/>
            <person name="Op den Camp H."/>
            <person name="Overmann J."/>
            <person name="Amann R."/>
            <person name="Jetten M.S.M."/>
            <person name="Mascher T."/>
            <person name="Medema M.H."/>
            <person name="Devos D.P."/>
            <person name="Kaster A.-K."/>
            <person name="Ovreas L."/>
            <person name="Rohde M."/>
            <person name="Galperin M.Y."/>
            <person name="Jogler C."/>
        </authorList>
    </citation>
    <scope>NUCLEOTIDE SEQUENCE [LARGE SCALE GENOMIC DNA]</scope>
    <source>
        <strain evidence="1 2">Pla85_3_4</strain>
    </source>
</reference>
<dbReference type="InterPro" id="IPR023393">
    <property type="entry name" value="START-like_dom_sf"/>
</dbReference>
<dbReference type="KEGG" id="lcre:Pla8534_65870"/>
<dbReference type="EMBL" id="CP036433">
    <property type="protein sequence ID" value="QDU98714.1"/>
    <property type="molecule type" value="Genomic_DNA"/>
</dbReference>
<name>A0A518E3Q2_9BACT</name>
<dbReference type="Gene3D" id="3.30.530.20">
    <property type="match status" value="1"/>
</dbReference>
<organism evidence="1 2">
    <name type="scientific">Lignipirellula cremea</name>
    <dbReference type="NCBI Taxonomy" id="2528010"/>
    <lineage>
        <taxon>Bacteria</taxon>
        <taxon>Pseudomonadati</taxon>
        <taxon>Planctomycetota</taxon>
        <taxon>Planctomycetia</taxon>
        <taxon>Pirellulales</taxon>
        <taxon>Pirellulaceae</taxon>
        <taxon>Lignipirellula</taxon>
    </lineage>
</organism>
<gene>
    <name evidence="1" type="ORF">Pla8534_65870</name>
</gene>
<evidence type="ECO:0000313" key="1">
    <source>
        <dbReference type="EMBL" id="QDU98714.1"/>
    </source>
</evidence>
<dbReference type="Pfam" id="PF10604">
    <property type="entry name" value="Polyketide_cyc2"/>
    <property type="match status" value="1"/>
</dbReference>